<evidence type="ECO:0000313" key="5">
    <source>
        <dbReference type="EMBL" id="CAF5222039.1"/>
    </source>
</evidence>
<dbReference type="InterPro" id="IPR011527">
    <property type="entry name" value="ABC1_TM_dom"/>
</dbReference>
<proteinExistence type="predicted"/>
<dbReference type="InterPro" id="IPR036640">
    <property type="entry name" value="ABC1_TM_sf"/>
</dbReference>
<keyword evidence="2" id="KW-1133">Transmembrane helix</keyword>
<dbReference type="AlphaFoldDB" id="A0A8S3JTA1"/>
<dbReference type="Gene3D" id="1.20.1560.10">
    <property type="entry name" value="ABC transporter type 1, transmembrane domain"/>
    <property type="match status" value="1"/>
</dbReference>
<dbReference type="Proteomes" id="UP000676336">
    <property type="component" value="Unassembled WGS sequence"/>
</dbReference>
<dbReference type="GO" id="GO:0140359">
    <property type="term" value="F:ABC-type transporter activity"/>
    <property type="evidence" value="ECO:0007669"/>
    <property type="project" value="InterPro"/>
</dbReference>
<reference evidence="5" key="1">
    <citation type="submission" date="2021-02" db="EMBL/GenBank/DDBJ databases">
        <authorList>
            <person name="Nowell W R."/>
        </authorList>
    </citation>
    <scope>NUCLEOTIDE SEQUENCE</scope>
</reference>
<name>A0A8S3JTA1_9BILA</name>
<dbReference type="GO" id="GO:0005524">
    <property type="term" value="F:ATP binding"/>
    <property type="evidence" value="ECO:0007669"/>
    <property type="project" value="InterPro"/>
</dbReference>
<sequence>MFFGIAALFSFGAWRVQQGAMTFENVMLILNCILFGAMAVGQTASLAPDYSKAISSSKNILSLFQRIPVIDNSSTAGNEL</sequence>
<feature type="non-terminal residue" evidence="5">
    <location>
        <position position="1"/>
    </location>
</feature>
<evidence type="ECO:0000256" key="1">
    <source>
        <dbReference type="ARBA" id="ARBA00022692"/>
    </source>
</evidence>
<feature type="domain" description="ABC transmembrane type-1" evidence="4">
    <location>
        <begin position="1"/>
        <end position="52"/>
    </location>
</feature>
<comment type="caution">
    <text evidence="5">The sequence shown here is derived from an EMBL/GenBank/DDBJ whole genome shotgun (WGS) entry which is preliminary data.</text>
</comment>
<protein>
    <recommendedName>
        <fullName evidence="4">ABC transmembrane type-1 domain-containing protein</fullName>
    </recommendedName>
</protein>
<evidence type="ECO:0000259" key="4">
    <source>
        <dbReference type="PROSITE" id="PS50929"/>
    </source>
</evidence>
<dbReference type="EMBL" id="CAJOBI010352455">
    <property type="protein sequence ID" value="CAF5222039.1"/>
    <property type="molecule type" value="Genomic_DNA"/>
</dbReference>
<gene>
    <name evidence="5" type="ORF">SMN809_LOCUS82652</name>
</gene>
<evidence type="ECO:0000256" key="2">
    <source>
        <dbReference type="ARBA" id="ARBA00022989"/>
    </source>
</evidence>
<keyword evidence="1" id="KW-0812">Transmembrane</keyword>
<dbReference type="GO" id="GO:0016020">
    <property type="term" value="C:membrane"/>
    <property type="evidence" value="ECO:0007669"/>
    <property type="project" value="InterPro"/>
</dbReference>
<evidence type="ECO:0000256" key="3">
    <source>
        <dbReference type="ARBA" id="ARBA00023136"/>
    </source>
</evidence>
<dbReference type="PROSITE" id="PS50929">
    <property type="entry name" value="ABC_TM1F"/>
    <property type="match status" value="1"/>
</dbReference>
<keyword evidence="3" id="KW-0472">Membrane</keyword>
<organism evidence="5 6">
    <name type="scientific">Rotaria magnacalcarata</name>
    <dbReference type="NCBI Taxonomy" id="392030"/>
    <lineage>
        <taxon>Eukaryota</taxon>
        <taxon>Metazoa</taxon>
        <taxon>Spiralia</taxon>
        <taxon>Gnathifera</taxon>
        <taxon>Rotifera</taxon>
        <taxon>Eurotatoria</taxon>
        <taxon>Bdelloidea</taxon>
        <taxon>Philodinida</taxon>
        <taxon>Philodinidae</taxon>
        <taxon>Rotaria</taxon>
    </lineage>
</organism>
<dbReference type="SUPFAM" id="SSF90123">
    <property type="entry name" value="ABC transporter transmembrane region"/>
    <property type="match status" value="1"/>
</dbReference>
<accession>A0A8S3JTA1</accession>
<evidence type="ECO:0000313" key="6">
    <source>
        <dbReference type="Proteomes" id="UP000676336"/>
    </source>
</evidence>